<dbReference type="EMBL" id="JACSGR010000006">
    <property type="protein sequence ID" value="MBH5329748.1"/>
    <property type="molecule type" value="Genomic_DNA"/>
</dbReference>
<dbReference type="Proteomes" id="UP000768471">
    <property type="component" value="Unassembled WGS sequence"/>
</dbReference>
<keyword evidence="1" id="KW-0472">Membrane</keyword>
<protein>
    <submittedName>
        <fullName evidence="2">Uncharacterized protein</fullName>
    </submittedName>
</protein>
<comment type="caution">
    <text evidence="2">The sequence shown here is derived from an EMBL/GenBank/DDBJ whole genome shotgun (WGS) entry which is preliminary data.</text>
</comment>
<evidence type="ECO:0000313" key="2">
    <source>
        <dbReference type="EMBL" id="MBH5329748.1"/>
    </source>
</evidence>
<keyword evidence="1" id="KW-1133">Transmembrane helix</keyword>
<feature type="transmembrane region" description="Helical" evidence="1">
    <location>
        <begin position="37"/>
        <end position="58"/>
    </location>
</feature>
<keyword evidence="3" id="KW-1185">Reference proteome</keyword>
<keyword evidence="1" id="KW-0812">Transmembrane</keyword>
<name>A0ABS0NBT5_9NEIS</name>
<feature type="transmembrane region" description="Helical" evidence="1">
    <location>
        <begin position="6"/>
        <end position="25"/>
    </location>
</feature>
<organism evidence="2 3">
    <name type="scientific">Eikenella glucosivorans</name>
    <dbReference type="NCBI Taxonomy" id="2766967"/>
    <lineage>
        <taxon>Bacteria</taxon>
        <taxon>Pseudomonadati</taxon>
        <taxon>Pseudomonadota</taxon>
        <taxon>Betaproteobacteria</taxon>
        <taxon>Neisseriales</taxon>
        <taxon>Neisseriaceae</taxon>
        <taxon>Eikenella</taxon>
    </lineage>
</organism>
<evidence type="ECO:0000256" key="1">
    <source>
        <dbReference type="SAM" id="Phobius"/>
    </source>
</evidence>
<reference evidence="2 3" key="1">
    <citation type="submission" date="2020-09" db="EMBL/GenBank/DDBJ databases">
        <title>Eikenella S3660 sp. nov., isolated from a throat swab.</title>
        <authorList>
            <person name="Buhl M."/>
        </authorList>
    </citation>
    <scope>NUCLEOTIDE SEQUENCE [LARGE SCALE GENOMIC DNA]</scope>
    <source>
        <strain evidence="2 3">S3360</strain>
    </source>
</reference>
<evidence type="ECO:0000313" key="3">
    <source>
        <dbReference type="Proteomes" id="UP000768471"/>
    </source>
</evidence>
<dbReference type="RefSeq" id="WP_197903573.1">
    <property type="nucleotide sequence ID" value="NZ_JACSGR010000006.1"/>
</dbReference>
<gene>
    <name evidence="2" type="ORF">H9Q10_08715</name>
</gene>
<accession>A0ABS0NBT5</accession>
<sequence>MNANGDTVGAIAFALAAGLFVWRHLAADLRHSEIRPFWRHLIIGGGLAAIAASLLYYLGLIG</sequence>
<proteinExistence type="predicted"/>